<reference evidence="1" key="1">
    <citation type="journal article" date="2015" name="Nature">
        <title>Complex archaea that bridge the gap between prokaryotes and eukaryotes.</title>
        <authorList>
            <person name="Spang A."/>
            <person name="Saw J.H."/>
            <person name="Jorgensen S.L."/>
            <person name="Zaremba-Niedzwiedzka K."/>
            <person name="Martijn J."/>
            <person name="Lind A.E."/>
            <person name="van Eijk R."/>
            <person name="Schleper C."/>
            <person name="Guy L."/>
            <person name="Ettema T.J."/>
        </authorList>
    </citation>
    <scope>NUCLEOTIDE SEQUENCE</scope>
</reference>
<comment type="caution">
    <text evidence="1">The sequence shown here is derived from an EMBL/GenBank/DDBJ whole genome shotgun (WGS) entry which is preliminary data.</text>
</comment>
<feature type="non-terminal residue" evidence="1">
    <location>
        <position position="1"/>
    </location>
</feature>
<organism evidence="1">
    <name type="scientific">marine sediment metagenome</name>
    <dbReference type="NCBI Taxonomy" id="412755"/>
    <lineage>
        <taxon>unclassified sequences</taxon>
        <taxon>metagenomes</taxon>
        <taxon>ecological metagenomes</taxon>
    </lineage>
</organism>
<gene>
    <name evidence="1" type="ORF">LCGC14_1478550</name>
</gene>
<dbReference type="AlphaFoldDB" id="A0A0F9JAY0"/>
<sequence>VREVPVDNDIWSGKIDILVAQNEDFPLGAIIENKGTSPYGMKKGMIPGLTHCYQVLAYQKFLKPLVGYNVPAYLYYRVWDFWAQFLVADIPYNDTDFKCDCIEYIGDINGREHNGGWANDLDSELERIEHYWGCEPMDTPGYETPFEASFGCCKSSRKGKRWREISCLYFGRCWAEYAEKAGEDKLLEVE</sequence>
<dbReference type="EMBL" id="LAZR01010477">
    <property type="protein sequence ID" value="KKM66713.1"/>
    <property type="molecule type" value="Genomic_DNA"/>
</dbReference>
<evidence type="ECO:0000313" key="1">
    <source>
        <dbReference type="EMBL" id="KKM66713.1"/>
    </source>
</evidence>
<accession>A0A0F9JAY0</accession>
<protein>
    <submittedName>
        <fullName evidence="1">Uncharacterized protein</fullName>
    </submittedName>
</protein>
<name>A0A0F9JAY0_9ZZZZ</name>
<proteinExistence type="predicted"/>